<name>A0A182MT64_9DIPT</name>
<dbReference type="Proteomes" id="UP000075883">
    <property type="component" value="Unassembled WGS sequence"/>
</dbReference>
<dbReference type="SUPFAM" id="SSF55729">
    <property type="entry name" value="Acyl-CoA N-acyltransferases (Nat)"/>
    <property type="match status" value="1"/>
</dbReference>
<dbReference type="EnsemblMetazoa" id="ACUA025690-RA">
    <property type="protein sequence ID" value="ACUA025690-PA"/>
    <property type="gene ID" value="ACUA025690"/>
</dbReference>
<reference evidence="6" key="1">
    <citation type="submission" date="2013-09" db="EMBL/GenBank/DDBJ databases">
        <title>The Genome Sequence of Anopheles culicifacies species A.</title>
        <authorList>
            <consortium name="The Broad Institute Genomics Platform"/>
            <person name="Neafsey D.E."/>
            <person name="Besansky N."/>
            <person name="Howell P."/>
            <person name="Walton C."/>
            <person name="Young S.K."/>
            <person name="Zeng Q."/>
            <person name="Gargeya S."/>
            <person name="Fitzgerald M."/>
            <person name="Haas B."/>
            <person name="Abouelleil A."/>
            <person name="Allen A.W."/>
            <person name="Alvarado L."/>
            <person name="Arachchi H.M."/>
            <person name="Berlin A.M."/>
            <person name="Chapman S.B."/>
            <person name="Gainer-Dewar J."/>
            <person name="Goldberg J."/>
            <person name="Griggs A."/>
            <person name="Gujja S."/>
            <person name="Hansen M."/>
            <person name="Howarth C."/>
            <person name="Imamovic A."/>
            <person name="Ireland A."/>
            <person name="Larimer J."/>
            <person name="McCowan C."/>
            <person name="Murphy C."/>
            <person name="Pearson M."/>
            <person name="Poon T.W."/>
            <person name="Priest M."/>
            <person name="Roberts A."/>
            <person name="Saif S."/>
            <person name="Shea T."/>
            <person name="Sisk P."/>
            <person name="Sykes S."/>
            <person name="Wortman J."/>
            <person name="Nusbaum C."/>
            <person name="Birren B."/>
        </authorList>
    </citation>
    <scope>NUCLEOTIDE SEQUENCE [LARGE SCALE GENOMIC DNA]</scope>
    <source>
        <strain evidence="6">A-37</strain>
    </source>
</reference>
<dbReference type="InterPro" id="IPR039135">
    <property type="entry name" value="NAT9-like"/>
</dbReference>
<dbReference type="GO" id="GO:0008080">
    <property type="term" value="F:N-acetyltransferase activity"/>
    <property type="evidence" value="ECO:0007669"/>
    <property type="project" value="InterPro"/>
</dbReference>
<feature type="domain" description="N-acetyltransferase" evidence="4">
    <location>
        <begin position="14"/>
        <end position="165"/>
    </location>
</feature>
<dbReference type="VEuPathDB" id="VectorBase:ACUA025690"/>
<dbReference type="STRING" id="139723.A0A182MT64"/>
<evidence type="ECO:0000256" key="2">
    <source>
        <dbReference type="ARBA" id="ARBA00022679"/>
    </source>
</evidence>
<evidence type="ECO:0000256" key="1">
    <source>
        <dbReference type="ARBA" id="ARBA00009342"/>
    </source>
</evidence>
<dbReference type="AlphaFoldDB" id="A0A182MT64"/>
<dbReference type="PANTHER" id="PTHR13256">
    <property type="entry name" value="N-ACETYLTRANSFERASE 9"/>
    <property type="match status" value="1"/>
</dbReference>
<dbReference type="EMBL" id="AXCM01000608">
    <property type="status" value="NOT_ANNOTATED_CDS"/>
    <property type="molecule type" value="Genomic_DNA"/>
</dbReference>
<evidence type="ECO:0000256" key="3">
    <source>
        <dbReference type="ARBA" id="ARBA00023315"/>
    </source>
</evidence>
<keyword evidence="2" id="KW-0808">Transferase</keyword>
<keyword evidence="6" id="KW-1185">Reference proteome</keyword>
<evidence type="ECO:0000313" key="5">
    <source>
        <dbReference type="EnsemblMetazoa" id="ACUA025690-PA"/>
    </source>
</evidence>
<dbReference type="Pfam" id="PF13302">
    <property type="entry name" value="Acetyltransf_3"/>
    <property type="match status" value="1"/>
</dbReference>
<dbReference type="InterPro" id="IPR000182">
    <property type="entry name" value="GNAT_dom"/>
</dbReference>
<evidence type="ECO:0000259" key="4">
    <source>
        <dbReference type="Pfam" id="PF13302"/>
    </source>
</evidence>
<comment type="similarity">
    <text evidence="1">Belongs to the acetyltransferase family. GNAT subfamily.</text>
</comment>
<accession>A0A182MT64</accession>
<keyword evidence="3" id="KW-0012">Acyltransferase</keyword>
<dbReference type="FunFam" id="3.40.630.30:FF:000289">
    <property type="entry name" value="Predicted protein"/>
    <property type="match status" value="1"/>
</dbReference>
<proteinExistence type="inferred from homology"/>
<reference evidence="5" key="2">
    <citation type="submission" date="2020-05" db="UniProtKB">
        <authorList>
            <consortium name="EnsemblMetazoa"/>
        </authorList>
    </citation>
    <scope>IDENTIFICATION</scope>
    <source>
        <strain evidence="5">A-37</strain>
    </source>
</reference>
<evidence type="ECO:0000313" key="6">
    <source>
        <dbReference type="Proteomes" id="UP000075883"/>
    </source>
</evidence>
<dbReference type="Gene3D" id="3.40.630.30">
    <property type="match status" value="1"/>
</dbReference>
<protein>
    <recommendedName>
        <fullName evidence="4">N-acetyltransferase domain-containing protein</fullName>
    </recommendedName>
</protein>
<dbReference type="InterPro" id="IPR016181">
    <property type="entry name" value="Acyl_CoA_acyltransferase"/>
</dbReference>
<sequence length="339" mass="39692">MKLNEHIQIIGNNVILVPYESKHVEKYHQWMKSEELQELTASEPLTIEEEYEMQNSWRNDEDKCTFLILDRQRYEQTMDEIEALVGDTNIFIQPNAEDEPSENRDVGEIEIMIAEPAARGKRYGWEATLLMLLYGVEHLNLRHYIAITKDTNVRAMKMFERMKFRETKRTPIFHEVSFGRPIEEDWIAWLKHESLASVSSKDNLLYRLTNYSSIRNPHGLYRGNPLVPVLLTVRRHVVHTFRCEQRKTETLIFGTGWRPYSDAITVELIAEKNFPFRVRIELIVVVHELPVIECKPTAFVAIGCPWARLQQPTFSCKIMRQQVNQIALGGARECDLETM</sequence>
<dbReference type="PANTHER" id="PTHR13256:SF16">
    <property type="entry name" value="ALPHA_BETA-TUBULIN-N-ACETYLTRANSFERASE 9"/>
    <property type="match status" value="1"/>
</dbReference>
<organism evidence="5 6">
    <name type="scientific">Anopheles culicifacies</name>
    <dbReference type="NCBI Taxonomy" id="139723"/>
    <lineage>
        <taxon>Eukaryota</taxon>
        <taxon>Metazoa</taxon>
        <taxon>Ecdysozoa</taxon>
        <taxon>Arthropoda</taxon>
        <taxon>Hexapoda</taxon>
        <taxon>Insecta</taxon>
        <taxon>Pterygota</taxon>
        <taxon>Neoptera</taxon>
        <taxon>Endopterygota</taxon>
        <taxon>Diptera</taxon>
        <taxon>Nematocera</taxon>
        <taxon>Culicoidea</taxon>
        <taxon>Culicidae</taxon>
        <taxon>Anophelinae</taxon>
        <taxon>Anopheles</taxon>
        <taxon>culicifacies species complex</taxon>
    </lineage>
</organism>